<comment type="subcellular location">
    <subcellularLocation>
        <location evidence="1">Nucleus</location>
    </subcellularLocation>
</comment>
<evidence type="ECO:0000256" key="1">
    <source>
        <dbReference type="ARBA" id="ARBA00004123"/>
    </source>
</evidence>
<gene>
    <name evidence="5" type="ORF">CU098_003631</name>
</gene>
<feature type="non-terminal residue" evidence="5">
    <location>
        <position position="1"/>
    </location>
</feature>
<feature type="domain" description="Chromo" evidence="4">
    <location>
        <begin position="1"/>
        <end position="32"/>
    </location>
</feature>
<name>A0A367K8W7_RHIST</name>
<organism evidence="5 6">
    <name type="scientific">Rhizopus stolonifer</name>
    <name type="common">Rhizopus nigricans</name>
    <dbReference type="NCBI Taxonomy" id="4846"/>
    <lineage>
        <taxon>Eukaryota</taxon>
        <taxon>Fungi</taxon>
        <taxon>Fungi incertae sedis</taxon>
        <taxon>Mucoromycota</taxon>
        <taxon>Mucoromycotina</taxon>
        <taxon>Mucoromycetes</taxon>
        <taxon>Mucorales</taxon>
        <taxon>Mucorineae</taxon>
        <taxon>Rhizopodaceae</taxon>
        <taxon>Rhizopus</taxon>
    </lineage>
</organism>
<keyword evidence="6" id="KW-1185">Reference proteome</keyword>
<dbReference type="Gene3D" id="2.40.50.40">
    <property type="match status" value="2"/>
</dbReference>
<dbReference type="Pfam" id="PF01393">
    <property type="entry name" value="Chromo_shadow"/>
    <property type="match status" value="1"/>
</dbReference>
<dbReference type="EMBL" id="PJQM01002039">
    <property type="protein sequence ID" value="RCH98664.1"/>
    <property type="molecule type" value="Genomic_DNA"/>
</dbReference>
<dbReference type="PROSITE" id="PS50013">
    <property type="entry name" value="CHROMO_2"/>
    <property type="match status" value="1"/>
</dbReference>
<comment type="caution">
    <text evidence="5">The sequence shown here is derived from an EMBL/GenBank/DDBJ whole genome shotgun (WGS) entry which is preliminary data.</text>
</comment>
<dbReference type="CDD" id="cd00024">
    <property type="entry name" value="CD_CSD"/>
    <property type="match status" value="1"/>
</dbReference>
<dbReference type="Pfam" id="PF00385">
    <property type="entry name" value="Chromo"/>
    <property type="match status" value="1"/>
</dbReference>
<proteinExistence type="predicted"/>
<evidence type="ECO:0000313" key="6">
    <source>
        <dbReference type="Proteomes" id="UP000253551"/>
    </source>
</evidence>
<reference evidence="5 6" key="1">
    <citation type="journal article" date="2018" name="G3 (Bethesda)">
        <title>Phylogenetic and Phylogenomic Definition of Rhizopus Species.</title>
        <authorList>
            <person name="Gryganskyi A.P."/>
            <person name="Golan J."/>
            <person name="Dolatabadi S."/>
            <person name="Mondo S."/>
            <person name="Robb S."/>
            <person name="Idnurm A."/>
            <person name="Muszewska A."/>
            <person name="Steczkiewicz K."/>
            <person name="Masonjones S."/>
            <person name="Liao H.L."/>
            <person name="Gajdeczka M.T."/>
            <person name="Anike F."/>
            <person name="Vuek A."/>
            <person name="Anishchenko I.M."/>
            <person name="Voigt K."/>
            <person name="de Hoog G.S."/>
            <person name="Smith M.E."/>
            <person name="Heitman J."/>
            <person name="Vilgalys R."/>
            <person name="Stajich J.E."/>
        </authorList>
    </citation>
    <scope>NUCLEOTIDE SEQUENCE [LARGE SCALE GENOMIC DNA]</scope>
    <source>
        <strain evidence="5 6">LSU 92-RS-03</strain>
    </source>
</reference>
<feature type="compositionally biased region" description="Acidic residues" evidence="3">
    <location>
        <begin position="137"/>
        <end position="150"/>
    </location>
</feature>
<dbReference type="InterPro" id="IPR023780">
    <property type="entry name" value="Chromo_domain"/>
</dbReference>
<sequence>YLIKWLNYDNDENTWERSDNLNCVDMVEKYWDTVSDCHPDKIAFKKAFQKPNKPVVVENIEDSATEDNEETSFSSIVEKVPEKRALDDDELQTETKRTRTEPLSLEDKEKEEETKKTMTKIKLVVNENDSPYTVENSSEEDKSEEEREEEEIVFDDTFGLDKEDWPTLTDKVEYIGREVEGSPLFCLVRWNDGSRSFHPLSLVREKCPQLVIDAFVNIVNENK</sequence>
<evidence type="ECO:0000256" key="3">
    <source>
        <dbReference type="SAM" id="MobiDB-lite"/>
    </source>
</evidence>
<feature type="region of interest" description="Disordered" evidence="3">
    <location>
        <begin position="62"/>
        <end position="150"/>
    </location>
</feature>
<dbReference type="OrthoDB" id="433924at2759"/>
<dbReference type="AlphaFoldDB" id="A0A367K8W7"/>
<dbReference type="Proteomes" id="UP000253551">
    <property type="component" value="Unassembled WGS sequence"/>
</dbReference>
<dbReference type="InterPro" id="IPR008251">
    <property type="entry name" value="Chromo_shadow_dom"/>
</dbReference>
<dbReference type="InterPro" id="IPR016197">
    <property type="entry name" value="Chromo-like_dom_sf"/>
</dbReference>
<dbReference type="GO" id="GO:0005634">
    <property type="term" value="C:nucleus"/>
    <property type="evidence" value="ECO:0007669"/>
    <property type="project" value="UniProtKB-SubCell"/>
</dbReference>
<keyword evidence="2" id="KW-0539">Nucleus</keyword>
<dbReference type="STRING" id="4846.A0A367K8W7"/>
<dbReference type="InterPro" id="IPR000953">
    <property type="entry name" value="Chromo/chromo_shadow_dom"/>
</dbReference>
<evidence type="ECO:0000256" key="2">
    <source>
        <dbReference type="ARBA" id="ARBA00023242"/>
    </source>
</evidence>
<dbReference type="SUPFAM" id="SSF54160">
    <property type="entry name" value="Chromo domain-like"/>
    <property type="match status" value="2"/>
</dbReference>
<protein>
    <recommendedName>
        <fullName evidence="4">Chromo domain-containing protein</fullName>
    </recommendedName>
</protein>
<evidence type="ECO:0000259" key="4">
    <source>
        <dbReference type="PROSITE" id="PS50013"/>
    </source>
</evidence>
<evidence type="ECO:0000313" key="5">
    <source>
        <dbReference type="EMBL" id="RCH98664.1"/>
    </source>
</evidence>
<feature type="compositionally biased region" description="Basic and acidic residues" evidence="3">
    <location>
        <begin position="93"/>
        <end position="116"/>
    </location>
</feature>
<accession>A0A367K8W7</accession>